<evidence type="ECO:0000259" key="5">
    <source>
        <dbReference type="SMART" id="SM01144"/>
    </source>
</evidence>
<dbReference type="InterPro" id="IPR005636">
    <property type="entry name" value="DTW"/>
</dbReference>
<dbReference type="PANTHER" id="PTHR21392">
    <property type="entry name" value="TRNA-URIDINE AMINOCARBOXYPROPYLTRANSFERASE 2"/>
    <property type="match status" value="1"/>
</dbReference>
<dbReference type="GO" id="GO:0008033">
    <property type="term" value="P:tRNA processing"/>
    <property type="evidence" value="ECO:0007669"/>
    <property type="project" value="UniProtKB-KW"/>
</dbReference>
<dbReference type="EMBL" id="LZEX01000012">
    <property type="protein sequence ID" value="OBU07109.1"/>
    <property type="molecule type" value="Genomic_DNA"/>
</dbReference>
<proteinExistence type="predicted"/>
<dbReference type="Pfam" id="PF03942">
    <property type="entry name" value="DTW"/>
    <property type="match status" value="1"/>
</dbReference>
<evidence type="ECO:0000256" key="3">
    <source>
        <dbReference type="ARBA" id="ARBA00022691"/>
    </source>
</evidence>
<keyword evidence="2" id="KW-0808">Transferase</keyword>
<evidence type="ECO:0000313" key="7">
    <source>
        <dbReference type="Proteomes" id="UP000092247"/>
    </source>
</evidence>
<dbReference type="Proteomes" id="UP000092247">
    <property type="component" value="Unassembled WGS sequence"/>
</dbReference>
<evidence type="ECO:0000313" key="6">
    <source>
        <dbReference type="EMBL" id="OBU07109.1"/>
    </source>
</evidence>
<feature type="domain" description="DTW" evidence="5">
    <location>
        <begin position="27"/>
        <end position="219"/>
    </location>
</feature>
<dbReference type="SMART" id="SM01144">
    <property type="entry name" value="DTW"/>
    <property type="match status" value="1"/>
</dbReference>
<evidence type="ECO:0000256" key="1">
    <source>
        <dbReference type="ARBA" id="ARBA00012386"/>
    </source>
</evidence>
<dbReference type="GO" id="GO:0016432">
    <property type="term" value="F:tRNA-uridine aminocarboxypropyltransferase activity"/>
    <property type="evidence" value="ECO:0007669"/>
    <property type="project" value="UniProtKB-EC"/>
</dbReference>
<evidence type="ECO:0000256" key="4">
    <source>
        <dbReference type="ARBA" id="ARBA00022694"/>
    </source>
</evidence>
<dbReference type="STRING" id="368603.AYY16_16250"/>
<dbReference type="AlphaFoldDB" id="A0A1B8HDF3"/>
<name>A0A1B8HDF3_9GAMM</name>
<dbReference type="PANTHER" id="PTHR21392:SF1">
    <property type="entry name" value="TRNA-URIDINE AMINOCARBOXYPROPYLTRANSFERASE"/>
    <property type="match status" value="1"/>
</dbReference>
<comment type="caution">
    <text evidence="6">The sequence shown here is derived from an EMBL/GenBank/DDBJ whole genome shotgun (WGS) entry which is preliminary data.</text>
</comment>
<keyword evidence="4" id="KW-0819">tRNA processing</keyword>
<organism evidence="6 7">
    <name type="scientific">Morganella psychrotolerans</name>
    <dbReference type="NCBI Taxonomy" id="368603"/>
    <lineage>
        <taxon>Bacteria</taxon>
        <taxon>Pseudomonadati</taxon>
        <taxon>Pseudomonadota</taxon>
        <taxon>Gammaproteobacteria</taxon>
        <taxon>Enterobacterales</taxon>
        <taxon>Morganellaceae</taxon>
        <taxon>Morganella</taxon>
    </lineage>
</organism>
<reference evidence="6 7" key="1">
    <citation type="submission" date="2016-06" db="EMBL/GenBank/DDBJ databases">
        <authorList>
            <person name="Kjaerup R.B."/>
            <person name="Dalgaard T.S."/>
            <person name="Juul-Madsen H.R."/>
        </authorList>
    </citation>
    <scope>NUCLEOTIDE SEQUENCE [LARGE SCALE GENOMIC DNA]</scope>
    <source>
        <strain evidence="6 7">GCSL-Mp3</strain>
    </source>
</reference>
<gene>
    <name evidence="6" type="ORF">AYY17_03470</name>
</gene>
<dbReference type="RefSeq" id="WP_067422969.1">
    <property type="nucleotide sequence ID" value="NZ_LZEX01000012.1"/>
</dbReference>
<accession>A0A1B8HDF3</accession>
<evidence type="ECO:0000256" key="2">
    <source>
        <dbReference type="ARBA" id="ARBA00022679"/>
    </source>
</evidence>
<keyword evidence="3" id="KW-0949">S-adenosyl-L-methionine</keyword>
<dbReference type="InterPro" id="IPR039262">
    <property type="entry name" value="DTWD2/TAPT"/>
</dbReference>
<sequence>MKTNSVHQLRQRRLMQSTRPFRARGCRVTRCNDCLLPEKNCLCDSIKIQPARSQFCLLMYDTEPLKPSNTGKLIADILPDTQAFMWSRTEPDEALLTLLRDPSRQPYLIFPQAYATPPRKVFTGVPENTRPPLFILLDGTWPEARKMFRKSPYLNDIPLLSINDIAQKDYLLRVAAREDQHCTAEVAAAALMMAGDSAAGKQLLDHFIYFRYQYLKGKSHLPVAQIAAQEDFLG</sequence>
<dbReference type="EC" id="2.5.1.25" evidence="1"/>
<protein>
    <recommendedName>
        <fullName evidence="1">tRNA-uridine aminocarboxypropyltransferase</fullName>
        <ecNumber evidence="1">2.5.1.25</ecNumber>
    </recommendedName>
</protein>